<protein>
    <submittedName>
        <fullName evidence="2">Uncharacterized protein</fullName>
    </submittedName>
</protein>
<feature type="region of interest" description="Disordered" evidence="1">
    <location>
        <begin position="200"/>
        <end position="330"/>
    </location>
</feature>
<dbReference type="GeneID" id="9585011"/>
<feature type="compositionally biased region" description="Polar residues" evidence="1">
    <location>
        <begin position="249"/>
        <end position="260"/>
    </location>
</feature>
<gene>
    <name evidence="2" type="ORF">SCHCODRAFT_255564</name>
</gene>
<dbReference type="InParanoid" id="D8PR77"/>
<reference evidence="2 3" key="1">
    <citation type="journal article" date="2010" name="Nat. Biotechnol.">
        <title>Genome sequence of the model mushroom Schizophyllum commune.</title>
        <authorList>
            <person name="Ohm R.A."/>
            <person name="de Jong J.F."/>
            <person name="Lugones L.G."/>
            <person name="Aerts A."/>
            <person name="Kothe E."/>
            <person name="Stajich J.E."/>
            <person name="de Vries R.P."/>
            <person name="Record E."/>
            <person name="Levasseur A."/>
            <person name="Baker S.E."/>
            <person name="Bartholomew K.A."/>
            <person name="Coutinho P.M."/>
            <person name="Erdmann S."/>
            <person name="Fowler T.J."/>
            <person name="Gathman A.C."/>
            <person name="Lombard V."/>
            <person name="Henrissat B."/>
            <person name="Knabe N."/>
            <person name="Kuees U."/>
            <person name="Lilly W.W."/>
            <person name="Lindquist E."/>
            <person name="Lucas S."/>
            <person name="Magnuson J.K."/>
            <person name="Piumi F."/>
            <person name="Raudaskoski M."/>
            <person name="Salamov A."/>
            <person name="Schmutz J."/>
            <person name="Schwarze F.W.M.R."/>
            <person name="vanKuyk P.A."/>
            <person name="Horton J.S."/>
            <person name="Grigoriev I.V."/>
            <person name="Woesten H.A.B."/>
        </authorList>
    </citation>
    <scope>NUCLEOTIDE SEQUENCE [LARGE SCALE GENOMIC DNA]</scope>
    <source>
        <strain evidence="3">H4-8 / FGSC 9210</strain>
    </source>
</reference>
<dbReference type="HOGENOM" id="CLU_842374_0_0_1"/>
<dbReference type="KEGG" id="scm:SCHCO_01080223"/>
<sequence length="330" mass="35119">MDASLPAPIIGVARMILASTGFLLSVLSALLNAILGHISPMQLPVPPPALPQTLRRRKRQSQTPRTPSVKSGSSGSSTAVPFTPPDGPAPQVRIVSADGSLSPASASSPSKIPLSSKILVRRRRKGPCSPKAMQTCRSVPTTPVEELTSPFELTPPTPPSRAATLTPNLGAPSSPFGFDESLVVEVQQTRSFTLNIRRALGGEKGPQKPNFARTASTPHVPRAATFVGEPAQIPRRKSCPDNKKEALTRSMTMSPDSPSEQAALDSPTTAERRSKSPFSGRKPQQRKRTLPYEAPYFAQTPVPPLPRSKTAASPNDLARRPRSADPSVSS</sequence>
<accession>D8PR77</accession>
<dbReference type="AlphaFoldDB" id="D8PR77"/>
<evidence type="ECO:0000313" key="2">
    <source>
        <dbReference type="EMBL" id="EFJ03813.1"/>
    </source>
</evidence>
<dbReference type="VEuPathDB" id="FungiDB:SCHCODRAFT_01080223"/>
<proteinExistence type="predicted"/>
<evidence type="ECO:0000256" key="1">
    <source>
        <dbReference type="SAM" id="MobiDB-lite"/>
    </source>
</evidence>
<feature type="region of interest" description="Disordered" evidence="1">
    <location>
        <begin position="42"/>
        <end position="161"/>
    </location>
</feature>
<dbReference type="EMBL" id="GL377302">
    <property type="protein sequence ID" value="EFJ03813.1"/>
    <property type="molecule type" value="Genomic_DNA"/>
</dbReference>
<feature type="compositionally biased region" description="Polar residues" evidence="1">
    <location>
        <begin position="61"/>
        <end position="70"/>
    </location>
</feature>
<organism evidence="3">
    <name type="scientific">Schizophyllum commune (strain H4-8 / FGSC 9210)</name>
    <name type="common">Split gill fungus</name>
    <dbReference type="NCBI Taxonomy" id="578458"/>
    <lineage>
        <taxon>Eukaryota</taxon>
        <taxon>Fungi</taxon>
        <taxon>Dikarya</taxon>
        <taxon>Basidiomycota</taxon>
        <taxon>Agaricomycotina</taxon>
        <taxon>Agaricomycetes</taxon>
        <taxon>Agaricomycetidae</taxon>
        <taxon>Agaricales</taxon>
        <taxon>Schizophyllaceae</taxon>
        <taxon>Schizophyllum</taxon>
    </lineage>
</organism>
<feature type="compositionally biased region" description="Basic and acidic residues" evidence="1">
    <location>
        <begin position="238"/>
        <end position="247"/>
    </location>
</feature>
<evidence type="ECO:0000313" key="3">
    <source>
        <dbReference type="Proteomes" id="UP000007431"/>
    </source>
</evidence>
<dbReference type="OrthoDB" id="2955725at2759"/>
<feature type="compositionally biased region" description="Low complexity" evidence="1">
    <location>
        <begin position="100"/>
        <end position="118"/>
    </location>
</feature>
<name>D8PR77_SCHCM</name>
<dbReference type="RefSeq" id="XP_003038715.1">
    <property type="nucleotide sequence ID" value="XM_003038669.1"/>
</dbReference>
<dbReference type="Proteomes" id="UP000007431">
    <property type="component" value="Unassembled WGS sequence"/>
</dbReference>
<keyword evidence="3" id="KW-1185">Reference proteome</keyword>